<evidence type="ECO:0000313" key="5">
    <source>
        <dbReference type="Proteomes" id="UP001515480"/>
    </source>
</evidence>
<dbReference type="PANTHER" id="PTHR11242">
    <property type="entry name" value="ARYL HYDROCARBON RECEPTOR INTERACTING PROTEIN RELATED"/>
    <property type="match status" value="1"/>
</dbReference>
<dbReference type="PROSITE" id="PS50005">
    <property type="entry name" value="TPR"/>
    <property type="match status" value="1"/>
</dbReference>
<keyword evidence="1" id="KW-0677">Repeat</keyword>
<evidence type="ECO:0000256" key="3">
    <source>
        <dbReference type="PROSITE-ProRule" id="PRU00339"/>
    </source>
</evidence>
<keyword evidence="2 3" id="KW-0802">TPR repeat</keyword>
<dbReference type="SUPFAM" id="SSF48452">
    <property type="entry name" value="TPR-like"/>
    <property type="match status" value="1"/>
</dbReference>
<dbReference type="Proteomes" id="UP001515480">
    <property type="component" value="Unassembled WGS sequence"/>
</dbReference>
<keyword evidence="5" id="KW-1185">Reference proteome</keyword>
<protein>
    <recommendedName>
        <fullName evidence="6">Peptidylprolyl isomerase</fullName>
    </recommendedName>
</protein>
<dbReference type="AlphaFoldDB" id="A0AB34ILY9"/>
<dbReference type="EMBL" id="JBGBPQ010000023">
    <property type="protein sequence ID" value="KAL1500262.1"/>
    <property type="molecule type" value="Genomic_DNA"/>
</dbReference>
<evidence type="ECO:0000256" key="2">
    <source>
        <dbReference type="ARBA" id="ARBA00022803"/>
    </source>
</evidence>
<dbReference type="InterPro" id="IPR011990">
    <property type="entry name" value="TPR-like_helical_dom_sf"/>
</dbReference>
<dbReference type="SMART" id="SM00028">
    <property type="entry name" value="TPR"/>
    <property type="match status" value="3"/>
</dbReference>
<name>A0AB34ILY9_PRYPA</name>
<feature type="repeat" description="TPR" evidence="3">
    <location>
        <begin position="104"/>
        <end position="137"/>
    </location>
</feature>
<evidence type="ECO:0008006" key="6">
    <source>
        <dbReference type="Google" id="ProtNLM"/>
    </source>
</evidence>
<proteinExistence type="predicted"/>
<comment type="caution">
    <text evidence="4">The sequence shown here is derived from an EMBL/GenBank/DDBJ whole genome shotgun (WGS) entry which is preliminary data.</text>
</comment>
<sequence>MTAGGKQEPSPPLEERLPKAMAARTSGTELFKAGDIEGAAKQYLSAIALMEDRSQESTEENLKSAKELLIGSLVNLAACRLRQERHYDVIDACDRALELDDGAAKAWYKRGQACMALEQYGAARKNLVRAATLLPSSREIRDAIDACKRKASEKGIEFKL</sequence>
<reference evidence="4 5" key="1">
    <citation type="journal article" date="2024" name="Science">
        <title>Giant polyketide synthase enzymes in the biosynthesis of giant marine polyether toxins.</title>
        <authorList>
            <person name="Fallon T.R."/>
            <person name="Shende V.V."/>
            <person name="Wierzbicki I.H."/>
            <person name="Pendleton A.L."/>
            <person name="Watervoot N.F."/>
            <person name="Auber R.P."/>
            <person name="Gonzalez D.J."/>
            <person name="Wisecaver J.H."/>
            <person name="Moore B.S."/>
        </authorList>
    </citation>
    <scope>NUCLEOTIDE SEQUENCE [LARGE SCALE GENOMIC DNA]</scope>
    <source>
        <strain evidence="4 5">12B1</strain>
    </source>
</reference>
<accession>A0AB34ILY9</accession>
<dbReference type="Gene3D" id="1.25.40.10">
    <property type="entry name" value="Tetratricopeptide repeat domain"/>
    <property type="match status" value="1"/>
</dbReference>
<dbReference type="PANTHER" id="PTHR11242:SF0">
    <property type="entry name" value="TPR_REGION DOMAIN-CONTAINING PROTEIN"/>
    <property type="match status" value="1"/>
</dbReference>
<dbReference type="InterPro" id="IPR019734">
    <property type="entry name" value="TPR_rpt"/>
</dbReference>
<evidence type="ECO:0000256" key="1">
    <source>
        <dbReference type="ARBA" id="ARBA00022737"/>
    </source>
</evidence>
<organism evidence="4 5">
    <name type="scientific">Prymnesium parvum</name>
    <name type="common">Toxic golden alga</name>
    <dbReference type="NCBI Taxonomy" id="97485"/>
    <lineage>
        <taxon>Eukaryota</taxon>
        <taxon>Haptista</taxon>
        <taxon>Haptophyta</taxon>
        <taxon>Prymnesiophyceae</taxon>
        <taxon>Prymnesiales</taxon>
        <taxon>Prymnesiaceae</taxon>
        <taxon>Prymnesium</taxon>
    </lineage>
</organism>
<dbReference type="InterPro" id="IPR039663">
    <property type="entry name" value="AIP/AIPL1/TTC9"/>
</dbReference>
<evidence type="ECO:0000313" key="4">
    <source>
        <dbReference type="EMBL" id="KAL1500262.1"/>
    </source>
</evidence>
<gene>
    <name evidence="4" type="ORF">AB1Y20_012929</name>
</gene>